<comment type="caution">
    <text evidence="4">The sequence shown here is derived from an EMBL/GenBank/DDBJ whole genome shotgun (WGS) entry which is preliminary data.</text>
</comment>
<feature type="domain" description="SHSP" evidence="3">
    <location>
        <begin position="35"/>
        <end position="148"/>
    </location>
</feature>
<evidence type="ECO:0000256" key="2">
    <source>
        <dbReference type="RuleBase" id="RU003616"/>
    </source>
</evidence>
<dbReference type="InterPro" id="IPR031107">
    <property type="entry name" value="Small_HSP"/>
</dbReference>
<dbReference type="PROSITE" id="PS01031">
    <property type="entry name" value="SHSP"/>
    <property type="match status" value="1"/>
</dbReference>
<keyword evidence="5" id="KW-1185">Reference proteome</keyword>
<dbReference type="PANTHER" id="PTHR11527">
    <property type="entry name" value="HEAT-SHOCK PROTEIN 20 FAMILY MEMBER"/>
    <property type="match status" value="1"/>
</dbReference>
<accession>A0A402B115</accession>
<dbReference type="RefSeq" id="WP_126625671.1">
    <property type="nucleotide sequence ID" value="NZ_BIFT01000001.1"/>
</dbReference>
<protein>
    <submittedName>
        <fullName evidence="4">Molecular chaperone Hsp20</fullName>
    </submittedName>
</protein>
<evidence type="ECO:0000259" key="3">
    <source>
        <dbReference type="PROSITE" id="PS01031"/>
    </source>
</evidence>
<evidence type="ECO:0000313" key="5">
    <source>
        <dbReference type="Proteomes" id="UP000287171"/>
    </source>
</evidence>
<dbReference type="Proteomes" id="UP000287171">
    <property type="component" value="Unassembled WGS sequence"/>
</dbReference>
<reference evidence="5" key="1">
    <citation type="submission" date="2018-12" db="EMBL/GenBank/DDBJ databases">
        <title>Tengunoibacter tsumagoiensis gen. nov., sp. nov., Dictyobacter kobayashii sp. nov., D. alpinus sp. nov., and D. joshuensis sp. nov. and description of Dictyobacteraceae fam. nov. within the order Ktedonobacterales isolated from Tengu-no-mugimeshi.</title>
        <authorList>
            <person name="Wang C.M."/>
            <person name="Zheng Y."/>
            <person name="Sakai Y."/>
            <person name="Toyoda A."/>
            <person name="Minakuchi Y."/>
            <person name="Abe K."/>
            <person name="Yokota A."/>
            <person name="Yabe S."/>
        </authorList>
    </citation>
    <scope>NUCLEOTIDE SEQUENCE [LARGE SCALE GENOMIC DNA]</scope>
    <source>
        <strain evidence="5">Uno16</strain>
    </source>
</reference>
<dbReference type="AlphaFoldDB" id="A0A402B115"/>
<organism evidence="4 5">
    <name type="scientific">Dictyobacter alpinus</name>
    <dbReference type="NCBI Taxonomy" id="2014873"/>
    <lineage>
        <taxon>Bacteria</taxon>
        <taxon>Bacillati</taxon>
        <taxon>Chloroflexota</taxon>
        <taxon>Ktedonobacteria</taxon>
        <taxon>Ktedonobacterales</taxon>
        <taxon>Dictyobacteraceae</taxon>
        <taxon>Dictyobacter</taxon>
    </lineage>
</organism>
<gene>
    <name evidence="4" type="ORF">KDA_05160</name>
</gene>
<dbReference type="InterPro" id="IPR008978">
    <property type="entry name" value="HSP20-like_chaperone"/>
</dbReference>
<sequence>MSMMMRHDPFREAISLRNAMDQLFERSFVRSGLGQPSQAGFALMDAYENEQGYHIRVLLPGVKPEDIELTVQDSTITLKGILQPWQPQEDKVNWLVQESSSGKFERTITFAKTLHVDGIETTYEQGVLNIFAPVAEENRPRKITVSNGTQPEKVVETGPQA</sequence>
<name>A0A402B115_9CHLR</name>
<dbReference type="SUPFAM" id="SSF49764">
    <property type="entry name" value="HSP20-like chaperones"/>
    <property type="match status" value="1"/>
</dbReference>
<dbReference type="Gene3D" id="2.60.40.790">
    <property type="match status" value="1"/>
</dbReference>
<evidence type="ECO:0000256" key="1">
    <source>
        <dbReference type="PROSITE-ProRule" id="PRU00285"/>
    </source>
</evidence>
<dbReference type="EMBL" id="BIFT01000001">
    <property type="protein sequence ID" value="GCE25032.1"/>
    <property type="molecule type" value="Genomic_DNA"/>
</dbReference>
<evidence type="ECO:0000313" key="4">
    <source>
        <dbReference type="EMBL" id="GCE25032.1"/>
    </source>
</evidence>
<comment type="similarity">
    <text evidence="1 2">Belongs to the small heat shock protein (HSP20) family.</text>
</comment>
<dbReference type="CDD" id="cd06464">
    <property type="entry name" value="ACD_sHsps-like"/>
    <property type="match status" value="1"/>
</dbReference>
<proteinExistence type="inferred from homology"/>
<dbReference type="InterPro" id="IPR002068">
    <property type="entry name" value="A-crystallin/Hsp20_dom"/>
</dbReference>
<dbReference type="Pfam" id="PF00011">
    <property type="entry name" value="HSP20"/>
    <property type="match status" value="1"/>
</dbReference>
<dbReference type="OrthoDB" id="9811615at2"/>